<evidence type="ECO:0000313" key="2">
    <source>
        <dbReference type="EMBL" id="AUH05077.1"/>
    </source>
</evidence>
<organism evidence="2 3">
    <name type="scientific">Serratia sp. (strain ATCC 39006)</name>
    <name type="common">Prodigiosinella confusarubida</name>
    <dbReference type="NCBI Taxonomy" id="104623"/>
    <lineage>
        <taxon>Bacteria</taxon>
        <taxon>Pseudomonadati</taxon>
        <taxon>Pseudomonadota</taxon>
        <taxon>Gammaproteobacteria</taxon>
        <taxon>Enterobacterales</taxon>
        <taxon>Pectobacteriaceae</taxon>
        <taxon>Prodigiosinella</taxon>
    </lineage>
</organism>
<sequence>MTKKSLVAAGIIVALGAVWTGASWFTGKQIEKNVAKFTVDINARLKEAYPNAGLTVVYQDYQRGIFSSHLTYVLQSDGSANGHQLLSASDKVIFNETISHGPFPLAQIKKFNLMPAMASVHSELANSDPLKSLFKLTKNKPFVTAETRVAYNGDTRSEIVLIPVDYQSEEQKFSFSGATVEADISHDLRAAHAVGTVSGLTIEKKNPWGQTETLSIQGLALNSDTHKGKFDINLGDGKIVLKSMELQVQGGAPVTINNFVVSSHITEDQTNIAGQLALGIDSLILRDQNLGSAKMNISYDRFDGLGVKQFAEDYQKKAEELMQVDLDPETYQQQIAMLVLQHLPQLLKGNPSIKISPVSWKNAKGESTFTLSLDLTDPLKTDTAPQSQLSDEEAIFRKSVKNLDAKLNVPIDMLTELMVQVAPKTSTDEEKKQLEAMARQQAQLMASLGQMSQVTVTKNNAITSSLQYSDGMVTFNNQKIPLAKFIAPLITQPEGNNIEEQTPNAQKKPVTQ</sequence>
<keyword evidence="3" id="KW-1185">Reference proteome</keyword>
<name>A0A2I5T877_SERS3</name>
<reference evidence="1 4" key="3">
    <citation type="submission" date="2017-11" db="EMBL/GenBank/DDBJ databases">
        <title>Complete genome sequence of Serratia sp. ATCC 39006 LacA.</title>
        <authorList>
            <person name="Hampton H.G."/>
            <person name="Jackson S.A."/>
            <person name="Jauregui R."/>
            <person name="Poulter G.T.M."/>
            <person name="Salmond G.P.C."/>
            <person name="Fineran P.C."/>
        </authorList>
    </citation>
    <scope>NUCLEOTIDE SEQUENCE [LARGE SCALE GENOMIC DNA]</scope>
    <source>
        <strain evidence="1 4">ATCC 39006</strain>
    </source>
</reference>
<dbReference type="Pfam" id="PF06097">
    <property type="entry name" value="DUF945"/>
    <property type="match status" value="1"/>
</dbReference>
<dbReference type="EMBL" id="CP025085">
    <property type="protein sequence ID" value="AUH00756.1"/>
    <property type="molecule type" value="Genomic_DNA"/>
</dbReference>
<reference evidence="2" key="2">
    <citation type="submission" date="2013-09" db="EMBL/GenBank/DDBJ databases">
        <authorList>
            <person name="Wang G."/>
            <person name="Yang Y."/>
            <person name="Su Y."/>
        </authorList>
    </citation>
    <scope>NUCLEOTIDE SEQUENCE</scope>
    <source>
        <strain evidence="2">ATCC 39006</strain>
    </source>
</reference>
<dbReference type="EMBL" id="CP025084">
    <property type="protein sequence ID" value="AUH05077.1"/>
    <property type="molecule type" value="Genomic_DNA"/>
</dbReference>
<dbReference type="STRING" id="104623.Ser39006_02746"/>
<gene>
    <name evidence="1" type="ORF">CWC46_13650</name>
    <name evidence="2" type="ORF">Ser39006_013655</name>
</gene>
<dbReference type="AlphaFoldDB" id="A0A2I5T877"/>
<evidence type="ECO:0000313" key="3">
    <source>
        <dbReference type="Proteomes" id="UP000017700"/>
    </source>
</evidence>
<dbReference type="InterPro" id="IPR010352">
    <property type="entry name" value="DUF945"/>
</dbReference>
<dbReference type="OrthoDB" id="5444681at2"/>
<protein>
    <submittedName>
        <fullName evidence="2">DUF945 domain-containing protein</fullName>
    </submittedName>
</protein>
<reference evidence="2" key="4">
    <citation type="submission" date="2017-11" db="EMBL/GenBank/DDBJ databases">
        <title>Complete genome sequence of Serratia sp. ATCC 39006.</title>
        <authorList>
            <person name="Hampton H.G."/>
            <person name="Jackson S.A."/>
            <person name="Jauregui R."/>
            <person name="Poulter G.T.M."/>
            <person name="Salmond G.P.C."/>
            <person name="Fineran P.C."/>
        </authorList>
    </citation>
    <scope>NUCLEOTIDE SEQUENCE</scope>
    <source>
        <strain evidence="2">ATCC 39006</strain>
    </source>
</reference>
<proteinExistence type="predicted"/>
<evidence type="ECO:0000313" key="1">
    <source>
        <dbReference type="EMBL" id="AUH00756.1"/>
    </source>
</evidence>
<accession>A0A2I5T877</accession>
<dbReference type="Proteomes" id="UP000233778">
    <property type="component" value="Chromosome"/>
</dbReference>
<reference evidence="2 3" key="1">
    <citation type="journal article" date="2013" name="Genome Announc.">
        <title>Draft genome sequence of Serratia sp. strain ATCC 39006, a model bacterium for analysis of the biosynthesis and regulation of prodigiosin, a carbapenem, and gas vesicles.</title>
        <authorList>
            <person name="Fineran P.C."/>
            <person name="Iglesias Cans M.C."/>
            <person name="Ramsay J.P."/>
            <person name="Wilf N.M."/>
            <person name="Cossyleon D."/>
            <person name="McNeil M.B."/>
            <person name="Williamson N.R."/>
            <person name="Monson R.E."/>
            <person name="Becher S.A."/>
            <person name="Stanton J.A."/>
            <person name="Brugger K."/>
            <person name="Brown S.D."/>
            <person name="Salmond G.P."/>
        </authorList>
    </citation>
    <scope>NUCLEOTIDE SEQUENCE [LARGE SCALE GENOMIC DNA]</scope>
    <source>
        <strain evidence="2">ATCC 39006</strain>
        <strain evidence="3">ATCC 39006 / SC 11482</strain>
    </source>
</reference>
<evidence type="ECO:0000313" key="4">
    <source>
        <dbReference type="Proteomes" id="UP000233778"/>
    </source>
</evidence>
<dbReference type="KEGG" id="serq:CWC46_13650"/>
<dbReference type="KEGG" id="sera:Ser39006_013655"/>
<dbReference type="RefSeq" id="WP_021016009.1">
    <property type="nucleotide sequence ID" value="NZ_CP025084.1"/>
</dbReference>
<dbReference type="Proteomes" id="UP000017700">
    <property type="component" value="Chromosome"/>
</dbReference>